<dbReference type="GeneID" id="62209040"/>
<evidence type="ECO:0000256" key="2">
    <source>
        <dbReference type="ARBA" id="ARBA00006727"/>
    </source>
</evidence>
<dbReference type="InterPro" id="IPR036259">
    <property type="entry name" value="MFS_trans_sf"/>
</dbReference>
<proteinExistence type="inferred from homology"/>
<dbReference type="InterPro" id="IPR050327">
    <property type="entry name" value="Proton-linked_MCT"/>
</dbReference>
<dbReference type="CDD" id="cd17352">
    <property type="entry name" value="MFS_MCT_SLC16"/>
    <property type="match status" value="1"/>
</dbReference>
<feature type="transmembrane region" description="Helical" evidence="4">
    <location>
        <begin position="332"/>
        <end position="353"/>
    </location>
</feature>
<protein>
    <submittedName>
        <fullName evidence="6">Mfs monocarboxylate transporter</fullName>
    </submittedName>
</protein>
<dbReference type="PANTHER" id="PTHR11360">
    <property type="entry name" value="MONOCARBOXYLATE TRANSPORTER"/>
    <property type="match status" value="1"/>
</dbReference>
<feature type="transmembrane region" description="Helical" evidence="4">
    <location>
        <begin position="735"/>
        <end position="760"/>
    </location>
</feature>
<feature type="compositionally biased region" description="Polar residues" evidence="3">
    <location>
        <begin position="667"/>
        <end position="681"/>
    </location>
</feature>
<dbReference type="RefSeq" id="XP_038781416.1">
    <property type="nucleotide sequence ID" value="XM_038935862.1"/>
</dbReference>
<comment type="subcellular location">
    <subcellularLocation>
        <location evidence="1">Membrane</location>
        <topology evidence="1">Multi-pass membrane protein</topology>
    </subcellularLocation>
</comment>
<dbReference type="InterPro" id="IPR011701">
    <property type="entry name" value="MFS"/>
</dbReference>
<dbReference type="SUPFAM" id="SSF160104">
    <property type="entry name" value="Acetoacetate decarboxylase-like"/>
    <property type="match status" value="1"/>
</dbReference>
<dbReference type="GO" id="GO:0016020">
    <property type="term" value="C:membrane"/>
    <property type="evidence" value="ECO:0007669"/>
    <property type="project" value="UniProtKB-SubCell"/>
</dbReference>
<feature type="transmembrane region" description="Helical" evidence="4">
    <location>
        <begin position="831"/>
        <end position="854"/>
    </location>
</feature>
<comment type="caution">
    <text evidence="6">The sequence shown here is derived from an EMBL/GenBank/DDBJ whole genome shotgun (WGS) entry which is preliminary data.</text>
</comment>
<feature type="transmembrane region" description="Helical" evidence="4">
    <location>
        <begin position="891"/>
        <end position="911"/>
    </location>
</feature>
<comment type="similarity">
    <text evidence="2">Belongs to the major facilitator superfamily. Monocarboxylate porter (TC 2.A.1.13) family.</text>
</comment>
<accession>A0A8H7B190</accession>
<reference evidence="6" key="2">
    <citation type="submission" date="2020-08" db="EMBL/GenBank/DDBJ databases">
        <title>Draft Genome Sequence of Cumin Blight Pathogen Alternaria burnsii.</title>
        <authorList>
            <person name="Feng Z."/>
        </authorList>
    </citation>
    <scope>NUCLEOTIDE SEQUENCE</scope>
    <source>
        <strain evidence="6">CBS107.38</strain>
    </source>
</reference>
<feature type="transmembrane region" description="Helical" evidence="4">
    <location>
        <begin position="999"/>
        <end position="1019"/>
    </location>
</feature>
<feature type="transmembrane region" description="Helical" evidence="4">
    <location>
        <begin position="861"/>
        <end position="879"/>
    </location>
</feature>
<feature type="compositionally biased region" description="Basic and acidic residues" evidence="3">
    <location>
        <begin position="382"/>
        <end position="395"/>
    </location>
</feature>
<feature type="transmembrane region" description="Helical" evidence="4">
    <location>
        <begin position="802"/>
        <end position="825"/>
    </location>
</feature>
<feature type="region of interest" description="Disordered" evidence="3">
    <location>
        <begin position="380"/>
        <end position="403"/>
    </location>
</feature>
<feature type="region of interest" description="Disordered" evidence="3">
    <location>
        <begin position="630"/>
        <end position="650"/>
    </location>
</feature>
<dbReference type="InterPro" id="IPR020846">
    <property type="entry name" value="MFS_dom"/>
</dbReference>
<keyword evidence="4" id="KW-0472">Membrane</keyword>
<reference evidence="6" key="1">
    <citation type="submission" date="2020-01" db="EMBL/GenBank/DDBJ databases">
        <authorList>
            <person name="Feng Z.H.Z."/>
        </authorList>
    </citation>
    <scope>NUCLEOTIDE SEQUENCE</scope>
    <source>
        <strain evidence="6">CBS107.38</strain>
    </source>
</reference>
<dbReference type="InterPro" id="IPR023375">
    <property type="entry name" value="ADC_dom_sf"/>
</dbReference>
<sequence>MTMSTSVSEEPAHHPVKRALAPWKLTAEVYMLFMTLKELPENVHDELEGEAGGWNGEEKGTFKEGLGSVMVVRYRETPVGPYDELLLVPGNFIVPQPTSTTSSHLHIKIPKKAQRISRIYVSQRTTTYNGRLNWNIPKHLARFSFSSPPTPPGASPPSSLTVQVFPPGTEDGDGGAPFFACTLKPWTWVPPIPLNTKYLPLSMAAAQPPLPAAPGYERALSEVLGGAEVDEYDLDPKKEGAVLVGTEKWRAFDIAAITPRARGCWVEVHEKKNEEVVEEGGKEWWPRNLGSWSVGAWMEDVDWRLGEVVEWTVRTEISTSVRISVSARFGHMWMLLILSTTTILIMMLLPVSYDLGWTAKLLRRDLRVFRMKLTTRLKLKSKPGEAAKDTSEPKSLHYKNPSPINVSEATAYSRPQGDVLDDEPETNSEKCNNTLYELLEGRLRATYASRNRDVSHQDRWRFRGSWLLLYKAIQACASNDSCDILRACAQDTNEKRLLLEMLQLNTNHNRLPFHEVSKMPAAPYTKQDSDHSRYDSMLSNATTLTPTPSPAQIWLSILEATNDAEKIAPMAQELLQHIWLGNKVVDIIEQIGDPHKKFPDADDAELCVKFRQLLSRALLHIFILFPNTNTTGRMSSEPKGSTPGSINPHCNLTRVNTYPHAEFTIPPSDTLSPCQSAQTHNADAPASASFKANRPSNTATGDEKAHRPHDEESRSTSIANDQVTYPEGGLGAWSVVLGSFLGLVASLGMMNTVGIYHAYIAEHYLADYSESTVSWIFSMYVFLSFFCGLQIGPIFDAHGPRLLVLAGSILICLSNFLLGLCTLYWHFFLVFGVLGGLGTSLIFTPAFAAVSHFFLQKRGNATGIAAAGGSLGGVIFPLALEKLLPNVGFPWATRIIGFITLFCCVGACFLIRSRLPPKAGQSVWPDFRIFSQKSYFLLTVGIFMMEWALFIPITYLTTFAISTGAFGPSFSYQLIAIFNAGSCLGRWVPGLLADKLGRFNSMIAALAVCSATSLVFWLPASLLTPTTEAEATAIKALSIVYAVIFGFASGSNISLTPVCVGQLCDTNVYGRYYATCYTVVSFSTLTGIPIAGAIIQATGGHYWGVVIWTAACYIVASLCFVWSRALQVGWKLGVKF</sequence>
<dbReference type="PANTHER" id="PTHR11360:SF177">
    <property type="entry name" value="RIBOFLAVIN TRANSPORTER MCH5"/>
    <property type="match status" value="1"/>
</dbReference>
<keyword evidence="4" id="KW-0812">Transmembrane</keyword>
<evidence type="ECO:0000256" key="4">
    <source>
        <dbReference type="SAM" id="Phobius"/>
    </source>
</evidence>
<dbReference type="PROSITE" id="PS50850">
    <property type="entry name" value="MFS"/>
    <property type="match status" value="1"/>
</dbReference>
<feature type="transmembrane region" description="Helical" evidence="4">
    <location>
        <begin position="935"/>
        <end position="958"/>
    </location>
</feature>
<evidence type="ECO:0000256" key="3">
    <source>
        <dbReference type="SAM" id="MobiDB-lite"/>
    </source>
</evidence>
<gene>
    <name evidence="6" type="ORF">GT037_010815</name>
</gene>
<dbReference type="EMBL" id="JAAABM010000025">
    <property type="protein sequence ID" value="KAF7671034.1"/>
    <property type="molecule type" value="Genomic_DNA"/>
</dbReference>
<evidence type="ECO:0000259" key="5">
    <source>
        <dbReference type="PROSITE" id="PS50850"/>
    </source>
</evidence>
<feature type="transmembrane region" description="Helical" evidence="4">
    <location>
        <begin position="970"/>
        <end position="987"/>
    </location>
</feature>
<dbReference type="AlphaFoldDB" id="A0A8H7B190"/>
<evidence type="ECO:0000256" key="1">
    <source>
        <dbReference type="ARBA" id="ARBA00004141"/>
    </source>
</evidence>
<feature type="region of interest" description="Disordered" evidence="3">
    <location>
        <begin position="666"/>
        <end position="721"/>
    </location>
</feature>
<feature type="transmembrane region" description="Helical" evidence="4">
    <location>
        <begin position="772"/>
        <end position="795"/>
    </location>
</feature>
<feature type="transmembrane region" description="Helical" evidence="4">
    <location>
        <begin position="1072"/>
        <end position="1095"/>
    </location>
</feature>
<evidence type="ECO:0000313" key="6">
    <source>
        <dbReference type="EMBL" id="KAF7671034.1"/>
    </source>
</evidence>
<evidence type="ECO:0000313" key="7">
    <source>
        <dbReference type="Proteomes" id="UP000596902"/>
    </source>
</evidence>
<dbReference type="GO" id="GO:0022857">
    <property type="term" value="F:transmembrane transporter activity"/>
    <property type="evidence" value="ECO:0007669"/>
    <property type="project" value="InterPro"/>
</dbReference>
<dbReference type="Pfam" id="PF07690">
    <property type="entry name" value="MFS_1"/>
    <property type="match status" value="1"/>
</dbReference>
<keyword evidence="4" id="KW-1133">Transmembrane helix</keyword>
<dbReference type="Gene3D" id="1.20.1250.20">
    <property type="entry name" value="MFS general substrate transporter like domains"/>
    <property type="match status" value="1"/>
</dbReference>
<dbReference type="SUPFAM" id="SSF103473">
    <property type="entry name" value="MFS general substrate transporter"/>
    <property type="match status" value="1"/>
</dbReference>
<dbReference type="Proteomes" id="UP000596902">
    <property type="component" value="Unassembled WGS sequence"/>
</dbReference>
<keyword evidence="7" id="KW-1185">Reference proteome</keyword>
<feature type="domain" description="Major facilitator superfamily (MFS) profile" evidence="5">
    <location>
        <begin position="734"/>
        <end position="1128"/>
    </location>
</feature>
<organism evidence="6 7">
    <name type="scientific">Alternaria burnsii</name>
    <dbReference type="NCBI Taxonomy" id="1187904"/>
    <lineage>
        <taxon>Eukaryota</taxon>
        <taxon>Fungi</taxon>
        <taxon>Dikarya</taxon>
        <taxon>Ascomycota</taxon>
        <taxon>Pezizomycotina</taxon>
        <taxon>Dothideomycetes</taxon>
        <taxon>Pleosporomycetidae</taxon>
        <taxon>Pleosporales</taxon>
        <taxon>Pleosporineae</taxon>
        <taxon>Pleosporaceae</taxon>
        <taxon>Alternaria</taxon>
        <taxon>Alternaria sect. Alternaria</taxon>
    </lineage>
</organism>
<feature type="compositionally biased region" description="Basic and acidic residues" evidence="3">
    <location>
        <begin position="701"/>
        <end position="714"/>
    </location>
</feature>
<name>A0A8H7B190_9PLEO</name>
<feature type="transmembrane region" description="Helical" evidence="4">
    <location>
        <begin position="1039"/>
        <end position="1060"/>
    </location>
</feature>
<feature type="transmembrane region" description="Helical" evidence="4">
    <location>
        <begin position="1101"/>
        <end position="1122"/>
    </location>
</feature>